<dbReference type="EMBL" id="QJJS01000014">
    <property type="protein sequence ID" value="PXW94330.1"/>
    <property type="molecule type" value="Genomic_DNA"/>
</dbReference>
<comment type="caution">
    <text evidence="2">The sequence shown here is derived from an EMBL/GenBank/DDBJ whole genome shotgun (WGS) entry which is preliminary data.</text>
</comment>
<proteinExistence type="predicted"/>
<evidence type="ECO:0000313" key="3">
    <source>
        <dbReference type="Proteomes" id="UP000247811"/>
    </source>
</evidence>
<keyword evidence="1" id="KW-1133">Transmembrane helix</keyword>
<evidence type="ECO:0000256" key="1">
    <source>
        <dbReference type="SAM" id="Phobius"/>
    </source>
</evidence>
<keyword evidence="3" id="KW-1185">Reference proteome</keyword>
<keyword evidence="1" id="KW-0812">Transmembrane</keyword>
<reference evidence="2 3" key="1">
    <citation type="submission" date="2018-05" db="EMBL/GenBank/DDBJ databases">
        <title>Genomic Encyclopedia of Type Strains, Phase IV (KMG-IV): sequencing the most valuable type-strain genomes for metagenomic binning, comparative biology and taxonomic classification.</title>
        <authorList>
            <person name="Goeker M."/>
        </authorList>
    </citation>
    <scope>NUCLEOTIDE SEQUENCE [LARGE SCALE GENOMIC DNA]</scope>
    <source>
        <strain evidence="2 3">DSM 566</strain>
    </source>
</reference>
<organism evidence="2 3">
    <name type="scientific">Sphaerotilus hippei</name>
    <dbReference type="NCBI Taxonomy" id="744406"/>
    <lineage>
        <taxon>Bacteria</taxon>
        <taxon>Pseudomonadati</taxon>
        <taxon>Pseudomonadota</taxon>
        <taxon>Betaproteobacteria</taxon>
        <taxon>Burkholderiales</taxon>
        <taxon>Sphaerotilaceae</taxon>
        <taxon>Sphaerotilus</taxon>
    </lineage>
</organism>
<keyword evidence="1" id="KW-0472">Membrane</keyword>
<protein>
    <submittedName>
        <fullName evidence="2">Uncharacterized protein</fullName>
    </submittedName>
</protein>
<sequence>MNTDLHFFLSRLAGVIALTLVPVVLTAFISMPLNLNHHPGEAATASGRGLLHMT</sequence>
<name>A0A318H1B9_9BURK</name>
<accession>A0A318H1B9</accession>
<dbReference type="Proteomes" id="UP000247811">
    <property type="component" value="Unassembled WGS sequence"/>
</dbReference>
<evidence type="ECO:0000313" key="2">
    <source>
        <dbReference type="EMBL" id="PXW94330.1"/>
    </source>
</evidence>
<feature type="transmembrane region" description="Helical" evidence="1">
    <location>
        <begin position="12"/>
        <end position="31"/>
    </location>
</feature>
<dbReference type="AlphaFoldDB" id="A0A318H1B9"/>
<gene>
    <name evidence="2" type="ORF">C7444_11429</name>
</gene>